<protein>
    <recommendedName>
        <fullName evidence="2">DNA ligase (ATP)</fullName>
        <ecNumber evidence="2">6.5.1.1</ecNumber>
    </recommendedName>
    <alternativeName>
        <fullName evidence="19">NHEJ DNA polymerase</fullName>
    </alternativeName>
</protein>
<dbReference type="InterPro" id="IPR014143">
    <property type="entry name" value="NHEJ_ligase_prk"/>
</dbReference>
<dbReference type="InterPro" id="IPR014144">
    <property type="entry name" value="LigD_PE_domain"/>
</dbReference>
<evidence type="ECO:0000256" key="16">
    <source>
        <dbReference type="ARBA" id="ARBA00023204"/>
    </source>
</evidence>
<dbReference type="InterPro" id="IPR016059">
    <property type="entry name" value="DNA_ligase_ATP-dep_CS"/>
</dbReference>
<dbReference type="InterPro" id="IPR014145">
    <property type="entry name" value="LigD_pol_dom"/>
</dbReference>
<evidence type="ECO:0000256" key="2">
    <source>
        <dbReference type="ARBA" id="ARBA00012727"/>
    </source>
</evidence>
<keyword evidence="5" id="KW-0548">Nucleotidyltransferase</keyword>
<keyword evidence="3 23" id="KW-0436">Ligase</keyword>
<evidence type="ECO:0000256" key="3">
    <source>
        <dbReference type="ARBA" id="ARBA00022598"/>
    </source>
</evidence>
<dbReference type="NCBIfam" id="TIGR02777">
    <property type="entry name" value="LigD_PE_dom"/>
    <property type="match status" value="1"/>
</dbReference>
<dbReference type="Pfam" id="PF04679">
    <property type="entry name" value="DNA_ligase_A_C"/>
    <property type="match status" value="1"/>
</dbReference>
<gene>
    <name evidence="23" type="primary">ligD</name>
    <name evidence="23" type="ORF">HWI92_06210</name>
</gene>
<reference evidence="23 24" key="1">
    <citation type="submission" date="2020-06" db="EMBL/GenBank/DDBJ databases">
        <title>Dyadobacter sandarakinus sp. nov., isolated from the soil of the Arctic Yellow River Station.</title>
        <authorList>
            <person name="Zhang Y."/>
            <person name="Peng F."/>
        </authorList>
    </citation>
    <scope>NUCLEOTIDE SEQUENCE [LARGE SCALE GENOMIC DNA]</scope>
    <source>
        <strain evidence="23 24">Q3-56</strain>
    </source>
</reference>
<dbReference type="Gene3D" id="3.30.1490.70">
    <property type="match status" value="1"/>
</dbReference>
<keyword evidence="12" id="KW-0067">ATP-binding</keyword>
<evidence type="ECO:0000259" key="22">
    <source>
        <dbReference type="PROSITE" id="PS50160"/>
    </source>
</evidence>
<dbReference type="RefSeq" id="WP_204661682.1">
    <property type="nucleotide sequence ID" value="NZ_CP056775.1"/>
</dbReference>
<dbReference type="InterPro" id="IPR052171">
    <property type="entry name" value="NHEJ_LigD"/>
</dbReference>
<evidence type="ECO:0000313" key="23">
    <source>
        <dbReference type="EMBL" id="QRR00530.1"/>
    </source>
</evidence>
<evidence type="ECO:0000256" key="4">
    <source>
        <dbReference type="ARBA" id="ARBA00022679"/>
    </source>
</evidence>
<dbReference type="NCBIfam" id="TIGR02778">
    <property type="entry name" value="ligD_pol"/>
    <property type="match status" value="1"/>
</dbReference>
<accession>A0ABX7I3L1</accession>
<dbReference type="PANTHER" id="PTHR42705:SF2">
    <property type="entry name" value="BIFUNCTIONAL NON-HOMOLOGOUS END JOINING PROTEIN LIGD"/>
    <property type="match status" value="1"/>
</dbReference>
<keyword evidence="4" id="KW-0808">Transferase</keyword>
<keyword evidence="24" id="KW-1185">Reference proteome</keyword>
<evidence type="ECO:0000256" key="14">
    <source>
        <dbReference type="ARBA" id="ARBA00023125"/>
    </source>
</evidence>
<comment type="cofactor">
    <cofactor evidence="1">
        <name>Mn(2+)</name>
        <dbReference type="ChEBI" id="CHEBI:29035"/>
    </cofactor>
</comment>
<evidence type="ECO:0000256" key="15">
    <source>
        <dbReference type="ARBA" id="ARBA00023172"/>
    </source>
</evidence>
<dbReference type="SUPFAM" id="SSF56091">
    <property type="entry name" value="DNA ligase/mRNA capping enzyme, catalytic domain"/>
    <property type="match status" value="1"/>
</dbReference>
<keyword evidence="15" id="KW-0233">DNA recombination</keyword>
<keyword evidence="17" id="KW-0464">Manganese</keyword>
<evidence type="ECO:0000256" key="5">
    <source>
        <dbReference type="ARBA" id="ARBA00022695"/>
    </source>
</evidence>
<dbReference type="Pfam" id="PF21686">
    <property type="entry name" value="LigD_Prim-Pol"/>
    <property type="match status" value="1"/>
</dbReference>
<evidence type="ECO:0000313" key="24">
    <source>
        <dbReference type="Proteomes" id="UP000612680"/>
    </source>
</evidence>
<evidence type="ECO:0000256" key="11">
    <source>
        <dbReference type="ARBA" id="ARBA00022839"/>
    </source>
</evidence>
<dbReference type="PROSITE" id="PS50160">
    <property type="entry name" value="DNA_LIGASE_A3"/>
    <property type="match status" value="1"/>
</dbReference>
<keyword evidence="8" id="KW-0547">Nucleotide-binding</keyword>
<evidence type="ECO:0000256" key="1">
    <source>
        <dbReference type="ARBA" id="ARBA00001936"/>
    </source>
</evidence>
<evidence type="ECO:0000256" key="18">
    <source>
        <dbReference type="ARBA" id="ARBA00023268"/>
    </source>
</evidence>
<dbReference type="InterPro" id="IPR012310">
    <property type="entry name" value="DNA_ligase_ATP-dep_cent"/>
</dbReference>
<evidence type="ECO:0000256" key="17">
    <source>
        <dbReference type="ARBA" id="ARBA00023211"/>
    </source>
</evidence>
<dbReference type="NCBIfam" id="TIGR02779">
    <property type="entry name" value="NHEJ_ligase_lig"/>
    <property type="match status" value="1"/>
</dbReference>
<dbReference type="PROSITE" id="PS00333">
    <property type="entry name" value="DNA_LIGASE_A2"/>
    <property type="match status" value="1"/>
</dbReference>
<feature type="region of interest" description="Disordered" evidence="21">
    <location>
        <begin position="1"/>
        <end position="24"/>
    </location>
</feature>
<comment type="catalytic activity">
    <reaction evidence="20">
        <text>ATP + (deoxyribonucleotide)n-3'-hydroxyl + 5'-phospho-(deoxyribonucleotide)m = (deoxyribonucleotide)n+m + AMP + diphosphate.</text>
        <dbReference type="EC" id="6.5.1.1"/>
    </reaction>
</comment>
<evidence type="ECO:0000256" key="12">
    <source>
        <dbReference type="ARBA" id="ARBA00022840"/>
    </source>
</evidence>
<dbReference type="InterPro" id="IPR012309">
    <property type="entry name" value="DNA_ligase_ATP-dep_C"/>
</dbReference>
<dbReference type="EC" id="6.5.1.1" evidence="2"/>
<sequence length="910" mass="103065">MSLTKYKEKRKFDETPEPEGGKSNAGDLIFVIQKHDATRLHYDFRLEMEGVLKSWAVPKGPSMDPAVKRLAMMVEDHPYDYKNFEGIIPEGNYGAGTVMVWDTGTYEPLEEAKTRKDRERILLAGLQAGSLKFRMNGKKLHGEFALVKTKGMDENAWLLIKHRDEYASKEDITGQDRSVLSRKTLESIEADPEHVYGEDDEKGDKEKKSKKAKKEAAAPEAVKEQPAEPTPEQSGEDRADILKKGKKSKFPEGIVPMLATLVNEPFDDPGWEYEVKWDGYRALAYMHKGTVSLQSRNKKSFDEKFYPIFDQLKTWNIEAVVDGEIVVVKEDGHSDFGALQNWRSEADGNLLYYVFDLLWLDGKDLTNLPLSERKQILQSLVPADGLIRVGYSVTAEGTSFYEAARKMGLEGIIAKRSDSPYQAGLRTRDWLKIKVNKRQEVIICGFTQNKGTSKLFSSLLLGVYDDGRLMYVGKVGTGFRDKQQREMMALFEPLFTPESPFDKMPDYNKPSRFRPNPPGANATWLKPELVCEVSFTEVTSDGVFRHPSFEGMREDKKAAEVVREVEEPTGKAVEQAEAQPAAAQFKPIIEKPAASSRKTLLNPKDDSQVRKVNGQELKFSNLGKVFWPEDNLTKRDLLNYYYQVAPYILPYLKDRPLSLNRFPNGIHGKSFYQKDVTGKVPSWIKTTPYHANDEEEEKNFMVCNDEATLLYMANLGAIDVNPWNSRIEKPDHPDWCLLDLDPDTSNTFEQVITTAQTIKHLLDDLKVPSYCKTSGSTGLHIYIPLGAQYDYDQCQLFANWIASQAQQELDTFTSIERMTKNRKGKLYIDYLQNRPKATLAAPYSVRPKPGATVSMPLHWDEVKHGLQLRDFTILNAMDRIKSEGDLFTPVLGPGIDLTAVISKMEGNNAG</sequence>
<dbReference type="Pfam" id="PF01068">
    <property type="entry name" value="DNA_ligase_A_M"/>
    <property type="match status" value="1"/>
</dbReference>
<dbReference type="CDD" id="cd07971">
    <property type="entry name" value="OBF_DNA_ligase_LigD"/>
    <property type="match status" value="1"/>
</dbReference>
<dbReference type="NCBIfam" id="TIGR02776">
    <property type="entry name" value="NHEJ_ligase_prk"/>
    <property type="match status" value="1"/>
</dbReference>
<keyword evidence="13" id="KW-0239">DNA-directed DNA polymerase</keyword>
<evidence type="ECO:0000256" key="10">
    <source>
        <dbReference type="ARBA" id="ARBA00022801"/>
    </source>
</evidence>
<organism evidence="23 24">
    <name type="scientific">Dyadobacter sandarakinus</name>
    <dbReference type="NCBI Taxonomy" id="2747268"/>
    <lineage>
        <taxon>Bacteria</taxon>
        <taxon>Pseudomonadati</taxon>
        <taxon>Bacteroidota</taxon>
        <taxon>Cytophagia</taxon>
        <taxon>Cytophagales</taxon>
        <taxon>Spirosomataceae</taxon>
        <taxon>Dyadobacter</taxon>
    </lineage>
</organism>
<feature type="domain" description="ATP-dependent DNA ligase family profile" evidence="22">
    <location>
        <begin position="343"/>
        <end position="480"/>
    </location>
</feature>
<dbReference type="GO" id="GO:0016874">
    <property type="term" value="F:ligase activity"/>
    <property type="evidence" value="ECO:0007669"/>
    <property type="project" value="UniProtKB-KW"/>
</dbReference>
<dbReference type="EMBL" id="CP056775">
    <property type="protein sequence ID" value="QRR00530.1"/>
    <property type="molecule type" value="Genomic_DNA"/>
</dbReference>
<evidence type="ECO:0000256" key="6">
    <source>
        <dbReference type="ARBA" id="ARBA00022722"/>
    </source>
</evidence>
<dbReference type="CDD" id="cd04865">
    <property type="entry name" value="LigD_Pol_like_2"/>
    <property type="match status" value="1"/>
</dbReference>
<feature type="region of interest" description="Disordered" evidence="21">
    <location>
        <begin position="190"/>
        <end position="237"/>
    </location>
</feature>
<dbReference type="Proteomes" id="UP000612680">
    <property type="component" value="Chromosome"/>
</dbReference>
<evidence type="ECO:0000256" key="19">
    <source>
        <dbReference type="ARBA" id="ARBA00029943"/>
    </source>
</evidence>
<feature type="compositionally biased region" description="Basic and acidic residues" evidence="21">
    <location>
        <begin position="190"/>
        <end position="207"/>
    </location>
</feature>
<dbReference type="InterPro" id="IPR014146">
    <property type="entry name" value="LigD_ligase_dom"/>
</dbReference>
<dbReference type="PANTHER" id="PTHR42705">
    <property type="entry name" value="BIFUNCTIONAL NON-HOMOLOGOUS END JOINING PROTEIN LIGD"/>
    <property type="match status" value="1"/>
</dbReference>
<keyword evidence="6" id="KW-0540">Nuclease</keyword>
<evidence type="ECO:0000256" key="8">
    <source>
        <dbReference type="ARBA" id="ARBA00022741"/>
    </source>
</evidence>
<evidence type="ECO:0000256" key="7">
    <source>
        <dbReference type="ARBA" id="ARBA00022723"/>
    </source>
</evidence>
<dbReference type="Pfam" id="PF13298">
    <property type="entry name" value="LigD_N"/>
    <property type="match status" value="1"/>
</dbReference>
<name>A0ABX7I3L1_9BACT</name>
<keyword evidence="9" id="KW-0227">DNA damage</keyword>
<evidence type="ECO:0000256" key="21">
    <source>
        <dbReference type="SAM" id="MobiDB-lite"/>
    </source>
</evidence>
<keyword evidence="14" id="KW-0238">DNA-binding</keyword>
<evidence type="ECO:0000256" key="13">
    <source>
        <dbReference type="ARBA" id="ARBA00022932"/>
    </source>
</evidence>
<dbReference type="Gene3D" id="2.40.50.140">
    <property type="entry name" value="Nucleic acid-binding proteins"/>
    <property type="match status" value="1"/>
</dbReference>
<dbReference type="Gene3D" id="3.30.470.30">
    <property type="entry name" value="DNA ligase/mRNA capping enzyme"/>
    <property type="match status" value="1"/>
</dbReference>
<dbReference type="CDD" id="cd07906">
    <property type="entry name" value="Adenylation_DNA_ligase_LigD_LigC"/>
    <property type="match status" value="1"/>
</dbReference>
<dbReference type="SUPFAM" id="SSF50249">
    <property type="entry name" value="Nucleic acid-binding proteins"/>
    <property type="match status" value="1"/>
</dbReference>
<evidence type="ECO:0000256" key="9">
    <source>
        <dbReference type="ARBA" id="ARBA00022763"/>
    </source>
</evidence>
<evidence type="ECO:0000256" key="20">
    <source>
        <dbReference type="ARBA" id="ARBA00034003"/>
    </source>
</evidence>
<keyword evidence="10" id="KW-0378">Hydrolase</keyword>
<dbReference type="InterPro" id="IPR012340">
    <property type="entry name" value="NA-bd_OB-fold"/>
</dbReference>
<dbReference type="Gene3D" id="3.90.920.10">
    <property type="entry name" value="DNA primase, PRIM domain"/>
    <property type="match status" value="1"/>
</dbReference>
<keyword evidence="18" id="KW-0511">Multifunctional enzyme</keyword>
<keyword evidence="16" id="KW-0234">DNA repair</keyword>
<proteinExistence type="predicted"/>
<keyword evidence="11" id="KW-0269">Exonuclease</keyword>
<keyword evidence="7" id="KW-0479">Metal-binding</keyword>
<feature type="compositionally biased region" description="Basic and acidic residues" evidence="21">
    <location>
        <begin position="214"/>
        <end position="226"/>
    </location>
</feature>